<reference evidence="1" key="1">
    <citation type="journal article" date="2022" name="bioRxiv">
        <title>Sequencing and chromosome-scale assembly of the giantPleurodeles waltlgenome.</title>
        <authorList>
            <person name="Brown T."/>
            <person name="Elewa A."/>
            <person name="Iarovenko S."/>
            <person name="Subramanian E."/>
            <person name="Araus A.J."/>
            <person name="Petzold A."/>
            <person name="Susuki M."/>
            <person name="Suzuki K.-i.T."/>
            <person name="Hayashi T."/>
            <person name="Toyoda A."/>
            <person name="Oliveira C."/>
            <person name="Osipova E."/>
            <person name="Leigh N.D."/>
            <person name="Simon A."/>
            <person name="Yun M.H."/>
        </authorList>
    </citation>
    <scope>NUCLEOTIDE SEQUENCE</scope>
    <source>
        <strain evidence="1">20211129_DDA</strain>
        <tissue evidence="1">Liver</tissue>
    </source>
</reference>
<dbReference type="Proteomes" id="UP001066276">
    <property type="component" value="Chromosome 7"/>
</dbReference>
<dbReference type="EMBL" id="JANPWB010000011">
    <property type="protein sequence ID" value="KAJ1131018.1"/>
    <property type="molecule type" value="Genomic_DNA"/>
</dbReference>
<comment type="caution">
    <text evidence="1">The sequence shown here is derived from an EMBL/GenBank/DDBJ whole genome shotgun (WGS) entry which is preliminary data.</text>
</comment>
<name>A0AAV7PS03_PLEWA</name>
<proteinExistence type="predicted"/>
<organism evidence="1 2">
    <name type="scientific">Pleurodeles waltl</name>
    <name type="common">Iberian ribbed newt</name>
    <dbReference type="NCBI Taxonomy" id="8319"/>
    <lineage>
        <taxon>Eukaryota</taxon>
        <taxon>Metazoa</taxon>
        <taxon>Chordata</taxon>
        <taxon>Craniata</taxon>
        <taxon>Vertebrata</taxon>
        <taxon>Euteleostomi</taxon>
        <taxon>Amphibia</taxon>
        <taxon>Batrachia</taxon>
        <taxon>Caudata</taxon>
        <taxon>Salamandroidea</taxon>
        <taxon>Salamandridae</taxon>
        <taxon>Pleurodelinae</taxon>
        <taxon>Pleurodeles</taxon>
    </lineage>
</organism>
<dbReference type="AlphaFoldDB" id="A0AAV7PS03"/>
<evidence type="ECO:0000313" key="2">
    <source>
        <dbReference type="Proteomes" id="UP001066276"/>
    </source>
</evidence>
<keyword evidence="2" id="KW-1185">Reference proteome</keyword>
<sequence length="140" mass="15534">MAELQGGYRSIDACIDSLAQRTDCMSECIDHQNTRLDGDEEWISKLENDSSLSTKGLEKIPKTVMAKNKDLEARFSCSNIRIMGVVESTAMDRPDPFVVKLLKDLFVKNSFLSTFVVDQAHLSLLHNPTHSPLPSPTPPG</sequence>
<gene>
    <name evidence="1" type="ORF">NDU88_009361</name>
</gene>
<accession>A0AAV7PS03</accession>
<protein>
    <submittedName>
        <fullName evidence="1">Uncharacterized protein</fullName>
    </submittedName>
</protein>
<evidence type="ECO:0000313" key="1">
    <source>
        <dbReference type="EMBL" id="KAJ1131018.1"/>
    </source>
</evidence>